<organism evidence="3 4">
    <name type="scientific">Candidatus Collierbacteria bacterium GW2011_GWA2_46_26</name>
    <dbReference type="NCBI Taxonomy" id="1618381"/>
    <lineage>
        <taxon>Bacteria</taxon>
        <taxon>Candidatus Collieribacteriota</taxon>
    </lineage>
</organism>
<dbReference type="Proteomes" id="UP000034794">
    <property type="component" value="Unassembled WGS sequence"/>
</dbReference>
<feature type="transmembrane region" description="Helical" evidence="1">
    <location>
        <begin position="99"/>
        <end position="117"/>
    </location>
</feature>
<name>A0A0G1PKR6_9BACT</name>
<gene>
    <name evidence="3" type="ORF">UX47_C0005G0079</name>
</gene>
<evidence type="ECO:0000313" key="4">
    <source>
        <dbReference type="Proteomes" id="UP000034794"/>
    </source>
</evidence>
<dbReference type="AlphaFoldDB" id="A0A0G1PKR6"/>
<evidence type="ECO:0000256" key="1">
    <source>
        <dbReference type="SAM" id="Phobius"/>
    </source>
</evidence>
<sequence length="215" mass="24327">MPEVFKAGSVKGESAEIKKLLGESFSGSSFGSCIPRPHRFRFESQQDDETVLLLGRRHLVTNLGWIAMLCFAFVIPFVWGEFPFLKALDGNTLVSITMLWYMGLIFFGMQSFLTWFYNVYIITNERLVDVDFIGLLSKTVNVAQISMIQDVNYTQKGILASFFNYGDVIVQTASEQRTPDTHTETSAFTFEAVAFPDKVASVISQLTEEAEKPWR</sequence>
<dbReference type="InterPro" id="IPR005182">
    <property type="entry name" value="YdbS-like_PH"/>
</dbReference>
<evidence type="ECO:0000259" key="2">
    <source>
        <dbReference type="Pfam" id="PF03703"/>
    </source>
</evidence>
<protein>
    <recommendedName>
        <fullName evidence="2">YdbS-like PH domain-containing protein</fullName>
    </recommendedName>
</protein>
<accession>A0A0G1PKR6</accession>
<reference evidence="3 4" key="1">
    <citation type="journal article" date="2015" name="Nature">
        <title>rRNA introns, odd ribosomes, and small enigmatic genomes across a large radiation of phyla.</title>
        <authorList>
            <person name="Brown C.T."/>
            <person name="Hug L.A."/>
            <person name="Thomas B.C."/>
            <person name="Sharon I."/>
            <person name="Castelle C.J."/>
            <person name="Singh A."/>
            <person name="Wilkins M.J."/>
            <person name="Williams K.H."/>
            <person name="Banfield J.F."/>
        </authorList>
    </citation>
    <scope>NUCLEOTIDE SEQUENCE [LARGE SCALE GENOMIC DNA]</scope>
</reference>
<feature type="transmembrane region" description="Helical" evidence="1">
    <location>
        <begin position="59"/>
        <end position="79"/>
    </location>
</feature>
<evidence type="ECO:0000313" key="3">
    <source>
        <dbReference type="EMBL" id="KKU33277.1"/>
    </source>
</evidence>
<dbReference type="Pfam" id="PF03703">
    <property type="entry name" value="bPH_2"/>
    <property type="match status" value="1"/>
</dbReference>
<proteinExistence type="predicted"/>
<feature type="domain" description="YdbS-like PH" evidence="2">
    <location>
        <begin position="116"/>
        <end position="177"/>
    </location>
</feature>
<keyword evidence="1" id="KW-1133">Transmembrane helix</keyword>
<dbReference type="EMBL" id="LCMI01000005">
    <property type="protein sequence ID" value="KKU33277.1"/>
    <property type="molecule type" value="Genomic_DNA"/>
</dbReference>
<comment type="caution">
    <text evidence="3">The sequence shown here is derived from an EMBL/GenBank/DDBJ whole genome shotgun (WGS) entry which is preliminary data.</text>
</comment>
<keyword evidence="1" id="KW-0812">Transmembrane</keyword>
<keyword evidence="1" id="KW-0472">Membrane</keyword>